<dbReference type="AlphaFoldDB" id="A0A7V8VFM9"/>
<reference evidence="2 3" key="1">
    <citation type="submission" date="2020-07" db="EMBL/GenBank/DDBJ databases">
        <title>Thermogemmata thermophila gen. nov., sp. nov., a novel moderate thermophilic planctomycete from a Kamchatka hot spring.</title>
        <authorList>
            <person name="Elcheninov A.G."/>
            <person name="Podosokorskaya O.A."/>
            <person name="Kovaleva O.L."/>
            <person name="Novikov A."/>
            <person name="Bonch-Osmolovskaya E.A."/>
            <person name="Toshchakov S.V."/>
            <person name="Kublanov I.V."/>
        </authorList>
    </citation>
    <scope>NUCLEOTIDE SEQUENCE [LARGE SCALE GENOMIC DNA]</scope>
    <source>
        <strain evidence="2 3">2918</strain>
    </source>
</reference>
<accession>A0A7V8VFM9</accession>
<dbReference type="NCBIfam" id="TIGR02549">
    <property type="entry name" value="CRISPR_DxTHG"/>
    <property type="match status" value="1"/>
</dbReference>
<proteinExistence type="predicted"/>
<dbReference type="SUPFAM" id="SSF160980">
    <property type="entry name" value="SSO1389-like"/>
    <property type="match status" value="1"/>
</dbReference>
<dbReference type="NCBIfam" id="TIGR02221">
    <property type="entry name" value="cas_TM1812"/>
    <property type="match status" value="1"/>
</dbReference>
<protein>
    <submittedName>
        <fullName evidence="2">TIGR02221 family CRISPR-associated protein</fullName>
    </submittedName>
</protein>
<sequence length="428" mass="49657">MATTLISFLGVGRKRDPHNPRSQYEQTTYRFDPPPSSPGSSFTRATSLFGLALLDYLINGLQKKVERWIILGTNASLWSELYRLLDNSVQNQLEEEYIRIDDHVISKTINQDILTHWESLINQYGVDKQPQVSLHLIEPFDQERLAEVLLKAVPEKSEVVLDISHGFRHLPTLATHVLTLMRWTHDIRSVSYYSGVFEARDALNQTPVACLSFCQELQGLTEAMAVFHLTGNYQQLLQQFLQNEEDQQLAEQVWFLENTNQLSRARTQIQDLIDRLSQSRHASPALTAIIQQQLRNFLSSRHYDDEWYYANAQEALKHQNYLHAIILTYEAILIRTCRLVFGYKSTSRYDSRKNAEEYLFNYAGLDEEYKATLRQVQWVRNACSHGTSPERPDPAVEAALDEPSRFCKLLRLSWNLYRALPQLLPRRP</sequence>
<dbReference type="EMBL" id="JACEFB010000011">
    <property type="protein sequence ID" value="MBA2227150.1"/>
    <property type="molecule type" value="Genomic_DNA"/>
</dbReference>
<feature type="region of interest" description="Disordered" evidence="1">
    <location>
        <begin position="10"/>
        <end position="39"/>
    </location>
</feature>
<comment type="caution">
    <text evidence="2">The sequence shown here is derived from an EMBL/GenBank/DDBJ whole genome shotgun (WGS) entry which is preliminary data.</text>
</comment>
<gene>
    <name evidence="2" type="ORF">H0921_13385</name>
</gene>
<dbReference type="InterPro" id="IPR013383">
    <property type="entry name" value="CRISPR-assoc_prot_DxTHG_CS"/>
</dbReference>
<dbReference type="InterPro" id="IPR011742">
    <property type="entry name" value="CRISPR-assoc_prot_TM1812"/>
</dbReference>
<evidence type="ECO:0000313" key="2">
    <source>
        <dbReference type="EMBL" id="MBA2227150.1"/>
    </source>
</evidence>
<evidence type="ECO:0000256" key="1">
    <source>
        <dbReference type="SAM" id="MobiDB-lite"/>
    </source>
</evidence>
<evidence type="ECO:0000313" key="3">
    <source>
        <dbReference type="Proteomes" id="UP000542342"/>
    </source>
</evidence>
<feature type="compositionally biased region" description="Polar residues" evidence="1">
    <location>
        <begin position="20"/>
        <end position="29"/>
    </location>
</feature>
<keyword evidence="3" id="KW-1185">Reference proteome</keyword>
<name>A0A7V8VFM9_9BACT</name>
<dbReference type="Proteomes" id="UP000542342">
    <property type="component" value="Unassembled WGS sequence"/>
</dbReference>
<organism evidence="2 3">
    <name type="scientific">Thermogemmata fonticola</name>
    <dbReference type="NCBI Taxonomy" id="2755323"/>
    <lineage>
        <taxon>Bacteria</taxon>
        <taxon>Pseudomonadati</taxon>
        <taxon>Planctomycetota</taxon>
        <taxon>Planctomycetia</taxon>
        <taxon>Gemmatales</taxon>
        <taxon>Gemmataceae</taxon>
        <taxon>Thermogemmata</taxon>
    </lineage>
</organism>
<dbReference type="RefSeq" id="WP_194538977.1">
    <property type="nucleotide sequence ID" value="NZ_JACEFB010000011.1"/>
</dbReference>